<comment type="pathway">
    <text evidence="1 8">Purine metabolism; IMP biosynthesis via de novo pathway; 5-amino-1-(5-phospho-D-ribosyl)imidazole-4-carboxamide from 5-amino-1-(5-phospho-D-ribosyl)imidazole-4-carboxylate: step 1/2.</text>
</comment>
<dbReference type="Gene3D" id="3.30.470.20">
    <property type="entry name" value="ATP-grasp fold, B domain"/>
    <property type="match status" value="1"/>
</dbReference>
<evidence type="ECO:0000313" key="11">
    <source>
        <dbReference type="Proteomes" id="UP000028186"/>
    </source>
</evidence>
<dbReference type="CDD" id="cd01415">
    <property type="entry name" value="SAICAR_synt_PurC"/>
    <property type="match status" value="1"/>
</dbReference>
<keyword evidence="3 8" id="KW-0436">Ligase</keyword>
<dbReference type="HOGENOM" id="CLU_061495_2_0_5"/>
<accession>A0A068T7H3</accession>
<reference evidence="11" key="1">
    <citation type="journal article" date="2014" name="BMC Genomics">
        <title>Genome sequencing of two Neorhizobium galegae strains reveals a noeT gene responsible for the unusual acetylation of the nodulation factors.</title>
        <authorList>
            <person name="Osterman J."/>
            <person name="Marsh J."/>
            <person name="Laine P.K."/>
            <person name="Zeng Z."/>
            <person name="Alatalo E."/>
            <person name="Sullivan J.T."/>
            <person name="Young J.P."/>
            <person name="Thomas-Oates J."/>
            <person name="Paulin L."/>
            <person name="Lindstrom K."/>
        </authorList>
    </citation>
    <scope>NUCLEOTIDE SEQUENCE [LARGE SCALE GENOMIC DNA]</scope>
    <source>
        <strain evidence="11">HAMBI 1141</strain>
    </source>
</reference>
<dbReference type="PROSITE" id="PS01057">
    <property type="entry name" value="SAICAR_SYNTHETASE_1"/>
    <property type="match status" value="1"/>
</dbReference>
<dbReference type="Pfam" id="PF01259">
    <property type="entry name" value="SAICAR_synt"/>
    <property type="match status" value="1"/>
</dbReference>
<dbReference type="FunFam" id="3.30.470.20:FF:000006">
    <property type="entry name" value="Phosphoribosylaminoimidazole-succinocarboxamide synthase"/>
    <property type="match status" value="1"/>
</dbReference>
<dbReference type="PANTHER" id="PTHR43599:SF3">
    <property type="entry name" value="SI:DKEY-6E2.2"/>
    <property type="match status" value="1"/>
</dbReference>
<dbReference type="PATRIC" id="fig|1028801.3.peg.1723"/>
<evidence type="ECO:0000256" key="2">
    <source>
        <dbReference type="ARBA" id="ARBA00010190"/>
    </source>
</evidence>
<evidence type="ECO:0000256" key="1">
    <source>
        <dbReference type="ARBA" id="ARBA00004672"/>
    </source>
</evidence>
<evidence type="ECO:0000256" key="4">
    <source>
        <dbReference type="ARBA" id="ARBA00022741"/>
    </source>
</evidence>
<evidence type="ECO:0000259" key="9">
    <source>
        <dbReference type="Pfam" id="PF01259"/>
    </source>
</evidence>
<gene>
    <name evidence="8" type="primary">purC</name>
    <name evidence="10" type="ORF">RG1141_CH17010</name>
</gene>
<dbReference type="AlphaFoldDB" id="A0A068T7H3"/>
<dbReference type="UniPathway" id="UPA00074">
    <property type="reaction ID" value="UER00131"/>
</dbReference>
<dbReference type="InterPro" id="IPR001636">
    <property type="entry name" value="SAICAR_synth"/>
</dbReference>
<evidence type="ECO:0000256" key="7">
    <source>
        <dbReference type="ARBA" id="ARBA00048475"/>
    </source>
</evidence>
<comment type="similarity">
    <text evidence="2 8">Belongs to the SAICAR synthetase family.</text>
</comment>
<dbReference type="GO" id="GO:0004639">
    <property type="term" value="F:phosphoribosylaminoimidazolesuccinocarboxamide synthase activity"/>
    <property type="evidence" value="ECO:0007669"/>
    <property type="project" value="UniProtKB-UniRule"/>
</dbReference>
<dbReference type="GO" id="GO:0006189">
    <property type="term" value="P:'de novo' IMP biosynthetic process"/>
    <property type="evidence" value="ECO:0007669"/>
    <property type="project" value="UniProtKB-UniRule"/>
</dbReference>
<sequence length="299" mass="33903">MVTLRQPLAYKGFGGPHCETRSFPIRDRSNIIHCVPQGANNEIKIMNRRRRIYEGKAKILYEGPEPGTLIQFFKDDATAFNKKKHGVIDGKGVLNNRISEYLFTHLNKIGIPTHFIRRLNMREQLIKEVEMIPLEIVVRNVAAGSLSTRLGIEEGMVLPRSIIEFYYKSDALADPMVSEEHITAFGWANPAELDDIMALAIRVNDFLSGLFLGVGIQLVDFKIECGRLFEGDMMRIILADEISPDSCRLWDIETKEKMDKDRFRQDLGGLVEAYSEVARRLGIINENEPVRGTGPVLVK</sequence>
<dbReference type="SUPFAM" id="SSF56104">
    <property type="entry name" value="SAICAR synthase-like"/>
    <property type="match status" value="1"/>
</dbReference>
<dbReference type="EC" id="6.3.2.6" evidence="8"/>
<dbReference type="Proteomes" id="UP000028186">
    <property type="component" value="Chromosome I"/>
</dbReference>
<comment type="catalytic activity">
    <reaction evidence="7 8">
        <text>5-amino-1-(5-phospho-D-ribosyl)imidazole-4-carboxylate + L-aspartate + ATP = (2S)-2-[5-amino-1-(5-phospho-beta-D-ribosyl)imidazole-4-carboxamido]succinate + ADP + phosphate + 2 H(+)</text>
        <dbReference type="Rhea" id="RHEA:22628"/>
        <dbReference type="ChEBI" id="CHEBI:15378"/>
        <dbReference type="ChEBI" id="CHEBI:29991"/>
        <dbReference type="ChEBI" id="CHEBI:30616"/>
        <dbReference type="ChEBI" id="CHEBI:43474"/>
        <dbReference type="ChEBI" id="CHEBI:58443"/>
        <dbReference type="ChEBI" id="CHEBI:77657"/>
        <dbReference type="ChEBI" id="CHEBI:456216"/>
        <dbReference type="EC" id="6.3.2.6"/>
    </reaction>
</comment>
<dbReference type="PANTHER" id="PTHR43599">
    <property type="entry name" value="MULTIFUNCTIONAL PROTEIN ADE2"/>
    <property type="match status" value="1"/>
</dbReference>
<dbReference type="InterPro" id="IPR028923">
    <property type="entry name" value="SAICAR_synt/ADE2_N"/>
</dbReference>
<dbReference type="NCBIfam" id="TIGR00081">
    <property type="entry name" value="purC"/>
    <property type="match status" value="1"/>
</dbReference>
<dbReference type="GO" id="GO:0009236">
    <property type="term" value="P:cobalamin biosynthetic process"/>
    <property type="evidence" value="ECO:0007669"/>
    <property type="project" value="InterPro"/>
</dbReference>
<dbReference type="eggNOG" id="COG0152">
    <property type="taxonomic scope" value="Bacteria"/>
</dbReference>
<dbReference type="InterPro" id="IPR050089">
    <property type="entry name" value="SAICAR_synthetase"/>
</dbReference>
<dbReference type="HAMAP" id="MF_00137">
    <property type="entry name" value="SAICAR_synth"/>
    <property type="match status" value="1"/>
</dbReference>
<dbReference type="EMBL" id="HG938355">
    <property type="protein sequence ID" value="CDN54044.1"/>
    <property type="molecule type" value="Genomic_DNA"/>
</dbReference>
<dbReference type="InterPro" id="IPR018236">
    <property type="entry name" value="SAICAR_synthetase_CS"/>
</dbReference>
<protein>
    <recommendedName>
        <fullName evidence="8">Phosphoribosylaminoimidazole-succinocarboxamide synthase</fullName>
        <ecNumber evidence="8">6.3.2.6</ecNumber>
    </recommendedName>
    <alternativeName>
        <fullName evidence="8">SAICAR synthetase</fullName>
    </alternativeName>
</protein>
<dbReference type="InterPro" id="IPR033934">
    <property type="entry name" value="SAICAR_synt_PurC"/>
</dbReference>
<evidence type="ECO:0000256" key="3">
    <source>
        <dbReference type="ARBA" id="ARBA00022598"/>
    </source>
</evidence>
<keyword evidence="5 8" id="KW-0658">Purine biosynthesis</keyword>
<dbReference type="GO" id="GO:0005524">
    <property type="term" value="F:ATP binding"/>
    <property type="evidence" value="ECO:0007669"/>
    <property type="project" value="UniProtKB-KW"/>
</dbReference>
<evidence type="ECO:0000313" key="10">
    <source>
        <dbReference type="EMBL" id="CDN54044.1"/>
    </source>
</evidence>
<dbReference type="GO" id="GO:0005829">
    <property type="term" value="C:cytosol"/>
    <property type="evidence" value="ECO:0007669"/>
    <property type="project" value="TreeGrafter"/>
</dbReference>
<organism evidence="10 11">
    <name type="scientific">Neorhizobium galegae bv. officinalis bv. officinalis str. HAMBI 1141</name>
    <dbReference type="NCBI Taxonomy" id="1028801"/>
    <lineage>
        <taxon>Bacteria</taxon>
        <taxon>Pseudomonadati</taxon>
        <taxon>Pseudomonadota</taxon>
        <taxon>Alphaproteobacteria</taxon>
        <taxon>Hyphomicrobiales</taxon>
        <taxon>Rhizobiaceae</taxon>
        <taxon>Rhizobium/Agrobacterium group</taxon>
        <taxon>Neorhizobium</taxon>
    </lineage>
</organism>
<dbReference type="Gene3D" id="3.30.200.20">
    <property type="entry name" value="Phosphorylase Kinase, domain 1"/>
    <property type="match status" value="1"/>
</dbReference>
<dbReference type="KEGG" id="ngl:RG1141_CH17010"/>
<evidence type="ECO:0000256" key="5">
    <source>
        <dbReference type="ARBA" id="ARBA00022755"/>
    </source>
</evidence>
<evidence type="ECO:0000256" key="6">
    <source>
        <dbReference type="ARBA" id="ARBA00022840"/>
    </source>
</evidence>
<proteinExistence type="inferred from homology"/>
<evidence type="ECO:0000256" key="8">
    <source>
        <dbReference type="HAMAP-Rule" id="MF_00137"/>
    </source>
</evidence>
<keyword evidence="6 8" id="KW-0067">ATP-binding</keyword>
<feature type="domain" description="SAICAR synthetase/ADE2 N-terminal" evidence="9">
    <location>
        <begin position="52"/>
        <end position="280"/>
    </location>
</feature>
<keyword evidence="4 8" id="KW-0547">Nucleotide-binding</keyword>
<name>A0A068T7H3_NEOGA</name>